<dbReference type="InterPro" id="IPR020958">
    <property type="entry name" value="DUF3686"/>
</dbReference>
<sequence length="1641" mass="185638">MEQHQLNEAVAGEGSYEILRARLAEQGKALAEDAGSFNQARQQAFGARAQELLGRVNVHTEHRCLPIDIAQINGLLLFGYRVQVGLKAVPSVEEVLGLYRLVEHDGQFRVEELPLADTFLDDARFRHSFNELLTYYKDTRLTQISRRGSWLYLVFQIGSRLEDRKVYRWQLHADGRVEYLDDPGQAQLDEAPQQDVQWQLAGRDHQVQGDRPHLMILDQLFVDCLAGSLSVRIENNTPDGLEIFNEPVEDVHQTLADTEVHYAEAAGFILLKVRPNREKDYRYLAYNRLTEKVVRADAIGASCKLLPEDHGLLFANGYLLADGDARLFDEDWRQMRYFHREQAPNGEDVLFIFFDPVQGAYLHYSYNLIEKSVSPPNYNHGYSLYNDGRMLMFRLTDNSVASKLHPLRIWQTPFMTLEIYEADQHQHQHPFFANIGNAELVRGIAEINSIVSYCRTQEVTRSLYEILVTFCGRTLDNYHWLDDDAAGKLGAQVREITTTAEQIVDEFAKVQLLRQQTDSAIAELAQEQQTLLGRIKLSPDDDAAQLIQLLAGIKTQLGRVISLKGGRYVDEARLLELEQQLEHGREQLNQRLLGLLQKEQAYQPFLKVIDELERALPECTTTVELDRLREQADEIHQSLDLINEEVAEIETQDATQATRILDLTTEVVARLNACLARLRQRHQQLRQGEAEAEFEAQLKLLTQAVTSALGQADSPESCDEQQARLMGMIEKLESRFAEFDQFLADIYHKRDEIQSSLESRKQQLLAARQKRLDNLAQAAEITLASIDKRVRRFDQLAELNGYFAADAMVHKLAQLATQMEQLGGSVRAEAVRGRVKTLKEQAMSTLRDNQDIFEQGGSVLKLGRHRFAVNTQEPALTLVQRQQQLALHLTGTDFYEPVVDAELETLSRFGELTLPSESPQLSRSEYLAYCLLQQVERRQEDLSPEVLEAALKEGTLTGLVQRFAASRYRDGYVKGIHDQDAVCLLTALWPLYREAGLLRFGQRARATGLLWLSAQPKIQREHWRRRGQDALQLQQHLGQSSLYEQLQQQLALSIQELGLVAEAIDTRQTADYLLRQLAIDGDILISRDADELASDYLSFRRSLGWQGDSSISVESCAEHQLWLQAFCEQQQRPDSFVVEAAALACLKEHSELVLRPLDFSLAVRVQGLLADHPRLDGGELILSLDDFLTRGEYHQQQVLPAFDAFQARRSTLLEQARDELRPDQFQARPLSGFVRNKLISESYLGLIGDNFAKQLGAMGTARRTDQMGLLMLISPPGYGKTTLVEYIAGKLGMVFMKINCPSLGHEVVSLDPADAPNATAAREIEKLNLGLEMGANVLLYLDDIQHTHPEFLQKFISLSDGTRRIDGVWRGQPKTYDMKGKRFALVMAGNPYTESGEVFRLPDMLANRADIYNLGDMLSDQRAAFELSYVENALSSNPVLAPLASRNLKDLYLLVAMARGEDIALSELEYNYSAHEAREITGVLSRLLQVQQVVLKVNQQYIASAASADDYRTEPPFKLQGSYRNMNKLAEKVMAVMTEQELQRLLDDHYLGEAQTLTQGTEENLLKLAELRGTLTPEQADRWAAICARYRQQHQPVDKVGVIADEMKGIGSHLRTLAWSMMQGTDDKAALVGAADKESIE</sequence>
<accession>A0ABQ1IDN5</accession>
<dbReference type="SUPFAM" id="SSF52540">
    <property type="entry name" value="P-loop containing nucleoside triphosphate hydrolases"/>
    <property type="match status" value="1"/>
</dbReference>
<dbReference type="Proteomes" id="UP000646152">
    <property type="component" value="Unassembled WGS sequence"/>
</dbReference>
<evidence type="ECO:0000256" key="1">
    <source>
        <dbReference type="SAM" id="Coils"/>
    </source>
</evidence>
<dbReference type="InterPro" id="IPR003959">
    <property type="entry name" value="ATPase_AAA_core"/>
</dbReference>
<keyword evidence="1" id="KW-0175">Coiled coil</keyword>
<evidence type="ECO:0000259" key="2">
    <source>
        <dbReference type="SMART" id="SM00382"/>
    </source>
</evidence>
<dbReference type="RefSeq" id="WP_188628413.1">
    <property type="nucleotide sequence ID" value="NZ_BMKE01000002.1"/>
</dbReference>
<gene>
    <name evidence="3" type="ORF">GCM10011502_03960</name>
</gene>
<feature type="domain" description="AAA+ ATPase" evidence="2">
    <location>
        <begin position="1266"/>
        <end position="1415"/>
    </location>
</feature>
<dbReference type="InterPro" id="IPR027417">
    <property type="entry name" value="P-loop_NTPase"/>
</dbReference>
<dbReference type="Gene3D" id="3.40.50.300">
    <property type="entry name" value="P-loop containing nucleotide triphosphate hydrolases"/>
    <property type="match status" value="1"/>
</dbReference>
<dbReference type="Pfam" id="PF25472">
    <property type="entry name" value="DUF7902"/>
    <property type="match status" value="1"/>
</dbReference>
<feature type="coiled-coil region" evidence="1">
    <location>
        <begin position="625"/>
        <end position="695"/>
    </location>
</feature>
<proteinExistence type="predicted"/>
<reference evidence="4" key="1">
    <citation type="journal article" date="2019" name="Int. J. Syst. Evol. Microbiol.">
        <title>The Global Catalogue of Microorganisms (GCM) 10K type strain sequencing project: providing services to taxonomists for standard genome sequencing and annotation.</title>
        <authorList>
            <consortium name="The Broad Institute Genomics Platform"/>
            <consortium name="The Broad Institute Genome Sequencing Center for Infectious Disease"/>
            <person name="Wu L."/>
            <person name="Ma J."/>
        </authorList>
    </citation>
    <scope>NUCLEOTIDE SEQUENCE [LARGE SCALE GENOMIC DNA]</scope>
    <source>
        <strain evidence="4">CGMCC 1.15923</strain>
    </source>
</reference>
<dbReference type="InterPro" id="IPR057224">
    <property type="entry name" value="DUF7902"/>
</dbReference>
<evidence type="ECO:0000313" key="3">
    <source>
        <dbReference type="EMBL" id="GGB34121.1"/>
    </source>
</evidence>
<dbReference type="InterPro" id="IPR003593">
    <property type="entry name" value="AAA+_ATPase"/>
</dbReference>
<keyword evidence="4" id="KW-1185">Reference proteome</keyword>
<dbReference type="EMBL" id="BMKE01000002">
    <property type="protein sequence ID" value="GGB34121.1"/>
    <property type="molecule type" value="Genomic_DNA"/>
</dbReference>
<protein>
    <recommendedName>
        <fullName evidence="2">AAA+ ATPase domain-containing protein</fullName>
    </recommendedName>
</protein>
<organism evidence="3 4">
    <name type="scientific">Oceanisphaera marina</name>
    <dbReference type="NCBI Taxonomy" id="2017550"/>
    <lineage>
        <taxon>Bacteria</taxon>
        <taxon>Pseudomonadati</taxon>
        <taxon>Pseudomonadota</taxon>
        <taxon>Gammaproteobacteria</taxon>
        <taxon>Aeromonadales</taxon>
        <taxon>Aeromonadaceae</taxon>
        <taxon>Oceanisphaera</taxon>
    </lineage>
</organism>
<name>A0ABQ1IDN5_9GAMM</name>
<dbReference type="Pfam" id="PF00004">
    <property type="entry name" value="AAA"/>
    <property type="match status" value="1"/>
</dbReference>
<dbReference type="SMART" id="SM00382">
    <property type="entry name" value="AAA"/>
    <property type="match status" value="1"/>
</dbReference>
<evidence type="ECO:0000313" key="4">
    <source>
        <dbReference type="Proteomes" id="UP000646152"/>
    </source>
</evidence>
<comment type="caution">
    <text evidence="3">The sequence shown here is derived from an EMBL/GenBank/DDBJ whole genome shotgun (WGS) entry which is preliminary data.</text>
</comment>
<dbReference type="Pfam" id="PF12458">
    <property type="entry name" value="DUF3686"/>
    <property type="match status" value="1"/>
</dbReference>